<keyword evidence="2" id="KW-1185">Reference proteome</keyword>
<name>A0A1U9KRZ0_9PROT</name>
<proteinExistence type="predicted"/>
<protein>
    <submittedName>
        <fullName evidence="1">Uncharacterized protein</fullName>
    </submittedName>
</protein>
<gene>
    <name evidence="1" type="ORF">A0U93_11645</name>
</gene>
<evidence type="ECO:0000313" key="2">
    <source>
        <dbReference type="Proteomes" id="UP000188604"/>
    </source>
</evidence>
<evidence type="ECO:0000313" key="1">
    <source>
        <dbReference type="EMBL" id="AQS88479.1"/>
    </source>
</evidence>
<organism evidence="1 2">
    <name type="scientific">Neoasaia chiangmaiensis</name>
    <dbReference type="NCBI Taxonomy" id="320497"/>
    <lineage>
        <taxon>Bacteria</taxon>
        <taxon>Pseudomonadati</taxon>
        <taxon>Pseudomonadota</taxon>
        <taxon>Alphaproteobacteria</taxon>
        <taxon>Acetobacterales</taxon>
        <taxon>Acetobacteraceae</taxon>
        <taxon>Neoasaia</taxon>
    </lineage>
</organism>
<dbReference type="Proteomes" id="UP000188604">
    <property type="component" value="Chromosome"/>
</dbReference>
<dbReference type="KEGG" id="nch:A0U93_11645"/>
<accession>A0A1U9KRZ0</accession>
<reference evidence="1 2" key="1">
    <citation type="submission" date="2016-03" db="EMBL/GenBank/DDBJ databases">
        <title>Acetic acid bacteria sequencing.</title>
        <authorList>
            <person name="Brandt J."/>
            <person name="Jakob F."/>
            <person name="Vogel R.F."/>
        </authorList>
    </citation>
    <scope>NUCLEOTIDE SEQUENCE [LARGE SCALE GENOMIC DNA]</scope>
    <source>
        <strain evidence="1 2">NBRC 101099</strain>
    </source>
</reference>
<dbReference type="EMBL" id="CP014691">
    <property type="protein sequence ID" value="AQS88479.1"/>
    <property type="molecule type" value="Genomic_DNA"/>
</dbReference>
<dbReference type="AlphaFoldDB" id="A0A1U9KRZ0"/>
<sequence>MLPLLSDQFVRRTGPHPERVNQANFSRDIEPIDYPVALVVRQKMSRRKSNIECVVWHPQVLDGQFIHVRIGQHCQQVWRKLEYLLTIVAPISEHRAPILFTQDNLPGGSLRHTLREIGENGVFVRRHHLSVIVFPLSVGTLRPITIDCPISIEPRL</sequence>